<dbReference type="InterPro" id="IPR007702">
    <property type="entry name" value="Janus"/>
</dbReference>
<dbReference type="GO" id="GO:0007548">
    <property type="term" value="P:sex differentiation"/>
    <property type="evidence" value="ECO:0007669"/>
    <property type="project" value="UniProtKB-KW"/>
</dbReference>
<proteinExistence type="inferred from homology"/>
<reference evidence="8" key="3">
    <citation type="submission" date="2019-08" db="EMBL/GenBank/DDBJ databases">
        <authorList>
            <consortium name="Photinus pyralis genome working group"/>
            <person name="Fallon T.R."/>
            <person name="Sander Lower S.E."/>
            <person name="Weng J.-K."/>
        </authorList>
    </citation>
    <scope>NUCLEOTIDE SEQUENCE</scope>
    <source>
        <strain evidence="8">1611_PpyrPB1</strain>
        <tissue evidence="8">Whole body</tissue>
    </source>
</reference>
<evidence type="ECO:0000313" key="8">
    <source>
        <dbReference type="EMBL" id="KAB0802495.1"/>
    </source>
</evidence>
<evidence type="ECO:0000256" key="6">
    <source>
        <dbReference type="PIRSR" id="PIRSR607702-2"/>
    </source>
</evidence>
<evidence type="ECO:0008006" key="10">
    <source>
        <dbReference type="Google" id="ProtNLM"/>
    </source>
</evidence>
<evidence type="ECO:0000313" key="7">
    <source>
        <dbReference type="EMBL" id="JAV55238.1"/>
    </source>
</evidence>
<keyword evidence="4" id="KW-0726">Sexual differentiation</keyword>
<evidence type="ECO:0000256" key="1">
    <source>
        <dbReference type="ARBA" id="ARBA00002508"/>
    </source>
</evidence>
<dbReference type="AlphaFoldDB" id="A0A1Y1K416"/>
<dbReference type="GO" id="GO:0005829">
    <property type="term" value="C:cytosol"/>
    <property type="evidence" value="ECO:0007669"/>
    <property type="project" value="TreeGrafter"/>
</dbReference>
<dbReference type="GO" id="GO:0030154">
    <property type="term" value="P:cell differentiation"/>
    <property type="evidence" value="ECO:0007669"/>
    <property type="project" value="UniProtKB-KW"/>
</dbReference>
<comment type="function">
    <text evidence="1">JanA and janB regulate somatic sex differentiation.</text>
</comment>
<dbReference type="EMBL" id="GEZM01095950">
    <property type="protein sequence ID" value="JAV55238.1"/>
    <property type="molecule type" value="Transcribed_RNA"/>
</dbReference>
<evidence type="ECO:0000256" key="2">
    <source>
        <dbReference type="ARBA" id="ARBA00010971"/>
    </source>
</evidence>
<evidence type="ECO:0000256" key="5">
    <source>
        <dbReference type="PIRSR" id="PIRSR607702-1"/>
    </source>
</evidence>
<sequence>MRVSLIRRLITMASTLSNVPEVDIDPTGVFKYILLELRGGGPDDKKILVRGYGVCNYHVDVNDMVTDELQKLKEKGDLDKWNTKVLGGGRIIHDSSNKTIKVYGYSQAYGKADHATTVELLRKMYSDYDISWSDEGY</sequence>
<evidence type="ECO:0000256" key="3">
    <source>
        <dbReference type="ARBA" id="ARBA00022782"/>
    </source>
</evidence>
<organism evidence="7">
    <name type="scientific">Photinus pyralis</name>
    <name type="common">Common eastern firefly</name>
    <name type="synonym">Lampyris pyralis</name>
    <dbReference type="NCBI Taxonomy" id="7054"/>
    <lineage>
        <taxon>Eukaryota</taxon>
        <taxon>Metazoa</taxon>
        <taxon>Ecdysozoa</taxon>
        <taxon>Arthropoda</taxon>
        <taxon>Hexapoda</taxon>
        <taxon>Insecta</taxon>
        <taxon>Pterygota</taxon>
        <taxon>Neoptera</taxon>
        <taxon>Endopterygota</taxon>
        <taxon>Coleoptera</taxon>
        <taxon>Polyphaga</taxon>
        <taxon>Elateriformia</taxon>
        <taxon>Elateroidea</taxon>
        <taxon>Lampyridae</taxon>
        <taxon>Lampyrinae</taxon>
        <taxon>Photinus</taxon>
    </lineage>
</organism>
<gene>
    <name evidence="8" type="ORF">PPYR_04681</name>
</gene>
<dbReference type="Pfam" id="PF05005">
    <property type="entry name" value="Ocnus"/>
    <property type="match status" value="1"/>
</dbReference>
<keyword evidence="3" id="KW-0221">Differentiation</keyword>
<evidence type="ECO:0000256" key="4">
    <source>
        <dbReference type="ARBA" id="ARBA00022928"/>
    </source>
</evidence>
<dbReference type="PANTHER" id="PTHR12258">
    <property type="entry name" value="JANUS-A/JANUS-B"/>
    <property type="match status" value="1"/>
</dbReference>
<reference evidence="8 9" key="2">
    <citation type="journal article" date="2018" name="Elife">
        <title>Firefly genomes illuminate parallel origins of bioluminescence in beetles.</title>
        <authorList>
            <person name="Fallon T.R."/>
            <person name="Lower S.E."/>
            <person name="Chang C.H."/>
            <person name="Bessho-Uehara M."/>
            <person name="Martin G.J."/>
            <person name="Bewick A.J."/>
            <person name="Behringer M."/>
            <person name="Debat H.J."/>
            <person name="Wong I."/>
            <person name="Day J.C."/>
            <person name="Suvorov A."/>
            <person name="Silva C.J."/>
            <person name="Stanger-Hall K.F."/>
            <person name="Hall D.W."/>
            <person name="Schmitz R.J."/>
            <person name="Nelson D.R."/>
            <person name="Lewis S.M."/>
            <person name="Shigenobu S."/>
            <person name="Bybee S.M."/>
            <person name="Larracuente A.M."/>
            <person name="Oba Y."/>
            <person name="Weng J.K."/>
        </authorList>
    </citation>
    <scope>NUCLEOTIDE SEQUENCE [LARGE SCALE GENOMIC DNA]</scope>
    <source>
        <strain evidence="8">1611_PpyrPB1</strain>
        <tissue evidence="8">Whole body</tissue>
    </source>
</reference>
<dbReference type="GO" id="GO:0101006">
    <property type="term" value="F:protein histidine phosphatase activity"/>
    <property type="evidence" value="ECO:0007669"/>
    <property type="project" value="TreeGrafter"/>
</dbReference>
<dbReference type="Proteomes" id="UP000327044">
    <property type="component" value="Unassembled WGS sequence"/>
</dbReference>
<dbReference type="PANTHER" id="PTHR12258:SF5">
    <property type="entry name" value="BCDNA.GH02250-RELATED"/>
    <property type="match status" value="1"/>
</dbReference>
<dbReference type="Gene3D" id="3.50.20.20">
    <property type="entry name" value="Janus/Ocnus"/>
    <property type="match status" value="1"/>
</dbReference>
<dbReference type="SUPFAM" id="SSF143724">
    <property type="entry name" value="PHP14-like"/>
    <property type="match status" value="1"/>
</dbReference>
<feature type="binding site" evidence="6">
    <location>
        <position position="31"/>
    </location>
    <ligand>
        <name>substrate</name>
    </ligand>
</feature>
<dbReference type="EMBL" id="VVIM01000002">
    <property type="protein sequence ID" value="KAB0802495.1"/>
    <property type="molecule type" value="Genomic_DNA"/>
</dbReference>
<dbReference type="InParanoid" id="A0A1Y1K416"/>
<comment type="similarity">
    <text evidence="2">Belongs to the janus family.</text>
</comment>
<evidence type="ECO:0000313" key="9">
    <source>
        <dbReference type="Proteomes" id="UP000327044"/>
    </source>
</evidence>
<name>A0A1Y1K416_PHOPY</name>
<reference evidence="7" key="1">
    <citation type="journal article" date="2016" name="Sci. Rep.">
        <title>Molecular characterization of firefly nuptial gifts: a multi-omics approach sheds light on postcopulatory sexual selection.</title>
        <authorList>
            <person name="Al-Wathiqui N."/>
            <person name="Fallon T.R."/>
            <person name="South A."/>
            <person name="Weng J.K."/>
            <person name="Lewis S.M."/>
        </authorList>
    </citation>
    <scope>NUCLEOTIDE SEQUENCE</scope>
</reference>
<dbReference type="FunCoup" id="A0A1Y1K416">
    <property type="interactions" value="1269"/>
</dbReference>
<protein>
    <recommendedName>
        <fullName evidence="10">Janus A-like protein</fullName>
    </recommendedName>
</protein>
<accession>A0A1Y1K416</accession>
<keyword evidence="9" id="KW-1185">Reference proteome</keyword>
<feature type="active site" description="Proton acceptor" evidence="5">
    <location>
        <position position="58"/>
    </location>
</feature>
<dbReference type="OrthoDB" id="10249612at2759"/>
<dbReference type="InterPro" id="IPR038596">
    <property type="entry name" value="Janus_sf"/>
</dbReference>